<accession>A0A4R8DHT2</accession>
<sequence>MKPIVVALLAILFFNPVTAQVTLPQLISDHMVLQRDVPLTLWGWSAPTDKVIVKIAGHTYKATHSGNSWQVRLPSMKAGGPYTLEIAGQVVRDVLVGDVWFCSGQSNMVLPMERVKEKYPDEVANADYPEIRNFFVPTAADVHGPARDLPAAHWVKGDTAGVLGFGAATWFFARQLYQKYHVPIGIINSSVGGTPIEAWISEQGYKDMPAYAERIARAKNAVVVAPGPGTRRILREPDQGLSGPVKWFDTSFTPEGWHPFWMPGYWADQGVKGLNGVVWFRKEIDVPESMAGKPAKLFVGRIVDADETYVNGVKVGNITYQYPPRRYNIPAGLLKSGKNLIVVRITNTSGKGGFVPDKRYELTDGTTHIDIRGDWTYKVGQVFPPRVSGGGFALPSAQNEPTGLYNTMVAPAVQYAIKGFVWYQGEANTFEPVEYKKLLPALIADWREKWQLSTLPFLYVQLPNFLEVQYWPSESQWAELREAELDALSVPNTAMAVTIDAGEWNDIHPLDKKDVGDRLALAAEHLAYGEKDLVYSGPIYQSAVVQTDSIVLSFTNTGSGLMAKGGGDLQQFAIAGADKKFIWADARILGDKVVVSSPDIPHPVYVRYAWANNPEGANLYNKEGLPASPFRTDEGL</sequence>
<dbReference type="OrthoDB" id="9816001at2"/>
<dbReference type="GO" id="GO:0001681">
    <property type="term" value="F:sialate O-acetylesterase activity"/>
    <property type="evidence" value="ECO:0007669"/>
    <property type="project" value="InterPro"/>
</dbReference>
<dbReference type="RefSeq" id="WP_133999240.1">
    <property type="nucleotide sequence ID" value="NZ_SODV01000002.1"/>
</dbReference>
<reference evidence="4 5" key="1">
    <citation type="submission" date="2019-03" db="EMBL/GenBank/DDBJ databases">
        <title>Genomic Encyclopedia of Type Strains, Phase IV (KMG-IV): sequencing the most valuable type-strain genomes for metagenomic binning, comparative biology and taxonomic classification.</title>
        <authorList>
            <person name="Goeker M."/>
        </authorList>
    </citation>
    <scope>NUCLEOTIDE SEQUENCE [LARGE SCALE GENOMIC DNA]</scope>
    <source>
        <strain evidence="4 5">DSM 100059</strain>
    </source>
</reference>
<evidence type="ECO:0000313" key="4">
    <source>
        <dbReference type="EMBL" id="TDW97281.1"/>
    </source>
</evidence>
<name>A0A4R8DHT2_9BACT</name>
<feature type="signal peptide" evidence="2">
    <location>
        <begin position="1"/>
        <end position="19"/>
    </location>
</feature>
<feature type="domain" description="Sialate O-acetylesterase" evidence="3">
    <location>
        <begin position="390"/>
        <end position="506"/>
    </location>
</feature>
<keyword evidence="2" id="KW-0732">Signal</keyword>
<dbReference type="PANTHER" id="PTHR22901">
    <property type="entry name" value="SIALATE O-ACETYLESTERASE"/>
    <property type="match status" value="1"/>
</dbReference>
<evidence type="ECO:0000256" key="1">
    <source>
        <dbReference type="ARBA" id="ARBA00022801"/>
    </source>
</evidence>
<organism evidence="4 5">
    <name type="scientific">Dinghuibacter silviterrae</name>
    <dbReference type="NCBI Taxonomy" id="1539049"/>
    <lineage>
        <taxon>Bacteria</taxon>
        <taxon>Pseudomonadati</taxon>
        <taxon>Bacteroidota</taxon>
        <taxon>Chitinophagia</taxon>
        <taxon>Chitinophagales</taxon>
        <taxon>Chitinophagaceae</taxon>
        <taxon>Dinghuibacter</taxon>
    </lineage>
</organism>
<dbReference type="Gene3D" id="3.40.50.1110">
    <property type="entry name" value="SGNH hydrolase"/>
    <property type="match status" value="2"/>
</dbReference>
<dbReference type="AlphaFoldDB" id="A0A4R8DHT2"/>
<dbReference type="SUPFAM" id="SSF52266">
    <property type="entry name" value="SGNH hydrolase"/>
    <property type="match status" value="1"/>
</dbReference>
<feature type="chain" id="PRO_5020343205" evidence="2">
    <location>
        <begin position="20"/>
        <end position="636"/>
    </location>
</feature>
<gene>
    <name evidence="4" type="ORF">EDB95_5128</name>
</gene>
<protein>
    <submittedName>
        <fullName evidence="4">Sialate O-acetylesterase</fullName>
    </submittedName>
</protein>
<feature type="domain" description="Sialate O-acetylesterase" evidence="3">
    <location>
        <begin position="97"/>
        <end position="222"/>
    </location>
</feature>
<dbReference type="EMBL" id="SODV01000002">
    <property type="protein sequence ID" value="TDW97281.1"/>
    <property type="molecule type" value="Genomic_DNA"/>
</dbReference>
<proteinExistence type="predicted"/>
<evidence type="ECO:0000256" key="2">
    <source>
        <dbReference type="SAM" id="SignalP"/>
    </source>
</evidence>
<dbReference type="InterPro" id="IPR008979">
    <property type="entry name" value="Galactose-bd-like_sf"/>
</dbReference>
<keyword evidence="5" id="KW-1185">Reference proteome</keyword>
<dbReference type="InterPro" id="IPR036514">
    <property type="entry name" value="SGNH_hydro_sf"/>
</dbReference>
<dbReference type="InterPro" id="IPR005181">
    <property type="entry name" value="SASA"/>
</dbReference>
<dbReference type="Proteomes" id="UP000294498">
    <property type="component" value="Unassembled WGS sequence"/>
</dbReference>
<dbReference type="GO" id="GO:0005975">
    <property type="term" value="P:carbohydrate metabolic process"/>
    <property type="evidence" value="ECO:0007669"/>
    <property type="project" value="InterPro"/>
</dbReference>
<dbReference type="InterPro" id="IPR039329">
    <property type="entry name" value="SIAE"/>
</dbReference>
<dbReference type="PANTHER" id="PTHR22901:SF0">
    <property type="entry name" value="SIALATE O-ACETYLESTERASE"/>
    <property type="match status" value="1"/>
</dbReference>
<keyword evidence="1" id="KW-0378">Hydrolase</keyword>
<dbReference type="GO" id="GO:0004553">
    <property type="term" value="F:hydrolase activity, hydrolyzing O-glycosyl compounds"/>
    <property type="evidence" value="ECO:0007669"/>
    <property type="project" value="InterPro"/>
</dbReference>
<dbReference type="SUPFAM" id="SSF49785">
    <property type="entry name" value="Galactose-binding domain-like"/>
    <property type="match status" value="1"/>
</dbReference>
<evidence type="ECO:0000259" key="3">
    <source>
        <dbReference type="Pfam" id="PF03629"/>
    </source>
</evidence>
<comment type="caution">
    <text evidence="4">The sequence shown here is derived from an EMBL/GenBank/DDBJ whole genome shotgun (WGS) entry which is preliminary data.</text>
</comment>
<evidence type="ECO:0000313" key="5">
    <source>
        <dbReference type="Proteomes" id="UP000294498"/>
    </source>
</evidence>
<dbReference type="Pfam" id="PF03629">
    <property type="entry name" value="SASA"/>
    <property type="match status" value="2"/>
</dbReference>